<accession>A0A975CI78</accession>
<organism evidence="5 6">
    <name type="scientific">Ottowia testudinis</name>
    <dbReference type="NCBI Taxonomy" id="2816950"/>
    <lineage>
        <taxon>Bacteria</taxon>
        <taxon>Pseudomonadati</taxon>
        <taxon>Pseudomonadota</taxon>
        <taxon>Betaproteobacteria</taxon>
        <taxon>Burkholderiales</taxon>
        <taxon>Comamonadaceae</taxon>
        <taxon>Ottowia</taxon>
    </lineage>
</organism>
<sequence length="306" mass="33339">MDKNDRVLPGAGASLTAASTTVAETLKVFAMGFQDNERRLLNGVVLLSQRRNPQLKLLKDTEAEQADAILIDASQRAAMAWAAERAWLDGRTVIWVDRQDKVRANHIIVKRPVQWPALPMILARAMDENARDLQRRAAGATNFVSTDMLRQQLVTQTTQDTASNVLVVDDSLAVRNHLQSLLGHLGLAVTAVDSGDSALMAISAKDFRCVLMDVLMPGMDGYEACRQIKTKRRAGNPLPVIMLTSKSSPFDRIRGKMAGCDAYLTKPVDAAELHTTLSKFLTLRGAGKGPSVTVQPPPSRSLRSTG</sequence>
<dbReference type="GO" id="GO:0000160">
    <property type="term" value="P:phosphorelay signal transduction system"/>
    <property type="evidence" value="ECO:0007669"/>
    <property type="project" value="InterPro"/>
</dbReference>
<dbReference type="SMART" id="SM00448">
    <property type="entry name" value="REC"/>
    <property type="match status" value="1"/>
</dbReference>
<evidence type="ECO:0000313" key="6">
    <source>
        <dbReference type="Proteomes" id="UP000663903"/>
    </source>
</evidence>
<dbReference type="Pfam" id="PF00072">
    <property type="entry name" value="Response_reg"/>
    <property type="match status" value="1"/>
</dbReference>
<dbReference type="AlphaFoldDB" id="A0A975CI78"/>
<protein>
    <submittedName>
        <fullName evidence="5">Response regulator</fullName>
    </submittedName>
</protein>
<dbReference type="PROSITE" id="PS50110">
    <property type="entry name" value="RESPONSE_REGULATORY"/>
    <property type="match status" value="1"/>
</dbReference>
<keyword evidence="1 2" id="KW-0597">Phosphoprotein</keyword>
<evidence type="ECO:0000256" key="1">
    <source>
        <dbReference type="ARBA" id="ARBA00022553"/>
    </source>
</evidence>
<dbReference type="CDD" id="cd17546">
    <property type="entry name" value="REC_hyHK_CKI1_RcsC-like"/>
    <property type="match status" value="1"/>
</dbReference>
<evidence type="ECO:0000259" key="4">
    <source>
        <dbReference type="PROSITE" id="PS50110"/>
    </source>
</evidence>
<feature type="domain" description="Response regulatory" evidence="4">
    <location>
        <begin position="164"/>
        <end position="281"/>
    </location>
</feature>
<dbReference type="InterPro" id="IPR011006">
    <property type="entry name" value="CheY-like_superfamily"/>
</dbReference>
<gene>
    <name evidence="5" type="ORF">J1M35_00320</name>
</gene>
<dbReference type="SUPFAM" id="SSF52172">
    <property type="entry name" value="CheY-like"/>
    <property type="match status" value="1"/>
</dbReference>
<dbReference type="RefSeq" id="WP_208009160.1">
    <property type="nucleotide sequence ID" value="NZ_CP071796.1"/>
</dbReference>
<dbReference type="InterPro" id="IPR001789">
    <property type="entry name" value="Sig_transdc_resp-reg_receiver"/>
</dbReference>
<dbReference type="EMBL" id="CP071796">
    <property type="protein sequence ID" value="QTD45412.1"/>
    <property type="molecule type" value="Genomic_DNA"/>
</dbReference>
<name>A0A975CI78_9BURK</name>
<evidence type="ECO:0000256" key="2">
    <source>
        <dbReference type="PROSITE-ProRule" id="PRU00169"/>
    </source>
</evidence>
<feature type="region of interest" description="Disordered" evidence="3">
    <location>
        <begin position="287"/>
        <end position="306"/>
    </location>
</feature>
<dbReference type="Proteomes" id="UP000663903">
    <property type="component" value="Chromosome"/>
</dbReference>
<evidence type="ECO:0000256" key="3">
    <source>
        <dbReference type="SAM" id="MobiDB-lite"/>
    </source>
</evidence>
<dbReference type="KEGG" id="otd:J1M35_00320"/>
<dbReference type="PANTHER" id="PTHR45339:SF6">
    <property type="entry name" value="SENSORY HISTIDINE PROTEIN KINASE"/>
    <property type="match status" value="1"/>
</dbReference>
<dbReference type="PANTHER" id="PTHR45339">
    <property type="entry name" value="HYBRID SIGNAL TRANSDUCTION HISTIDINE KINASE J"/>
    <property type="match status" value="1"/>
</dbReference>
<evidence type="ECO:0000313" key="5">
    <source>
        <dbReference type="EMBL" id="QTD45412.1"/>
    </source>
</evidence>
<feature type="modified residue" description="4-aspartylphosphate" evidence="2">
    <location>
        <position position="213"/>
    </location>
</feature>
<dbReference type="Gene3D" id="3.40.50.2300">
    <property type="match status" value="1"/>
</dbReference>
<reference evidence="5" key="1">
    <citation type="submission" date="2021-03" db="EMBL/GenBank/DDBJ databases">
        <title>Ottowia sp. 27C isolated from the cloaca of a Giant Asian pond turtle (Heosemys grandis).</title>
        <authorList>
            <person name="Spergser J."/>
            <person name="Busse H.-J."/>
        </authorList>
    </citation>
    <scope>NUCLEOTIDE SEQUENCE</scope>
    <source>
        <strain evidence="5">27C</strain>
    </source>
</reference>
<proteinExistence type="predicted"/>
<keyword evidence="6" id="KW-1185">Reference proteome</keyword>